<organism evidence="1 2">
    <name type="scientific">Conidiobolus coronatus (strain ATCC 28846 / CBS 209.66 / NRRL 28638)</name>
    <name type="common">Delacroixia coronata</name>
    <dbReference type="NCBI Taxonomy" id="796925"/>
    <lineage>
        <taxon>Eukaryota</taxon>
        <taxon>Fungi</taxon>
        <taxon>Fungi incertae sedis</taxon>
        <taxon>Zoopagomycota</taxon>
        <taxon>Entomophthoromycotina</taxon>
        <taxon>Entomophthoromycetes</taxon>
        <taxon>Entomophthorales</taxon>
        <taxon>Ancylistaceae</taxon>
        <taxon>Conidiobolus</taxon>
    </lineage>
</organism>
<proteinExistence type="predicted"/>
<dbReference type="Proteomes" id="UP000070444">
    <property type="component" value="Unassembled WGS sequence"/>
</dbReference>
<protein>
    <recommendedName>
        <fullName evidence="3">Inhibitor I9 domain-containing protein</fullName>
    </recommendedName>
</protein>
<evidence type="ECO:0000313" key="1">
    <source>
        <dbReference type="EMBL" id="KXN71350.1"/>
    </source>
</evidence>
<evidence type="ECO:0008006" key="3">
    <source>
        <dbReference type="Google" id="ProtNLM"/>
    </source>
</evidence>
<keyword evidence="2" id="KW-1185">Reference proteome</keyword>
<dbReference type="InterPro" id="IPR037045">
    <property type="entry name" value="S8pro/Inhibitor_I9_sf"/>
</dbReference>
<evidence type="ECO:0000313" key="2">
    <source>
        <dbReference type="Proteomes" id="UP000070444"/>
    </source>
</evidence>
<sequence length="83" mass="9274">MESHGLYIITLKEKKDIQLLEDIKSKVLDSVKNLGGNIVENDHNITAAEAEINNVLFVNLPHDDYDKLLDNPHVETVAPLVVV</sequence>
<dbReference type="AlphaFoldDB" id="A0A137P8M2"/>
<accession>A0A137P8M2</accession>
<dbReference type="Gene3D" id="3.30.70.80">
    <property type="entry name" value="Peptidase S8 propeptide/proteinase inhibitor I9"/>
    <property type="match status" value="1"/>
</dbReference>
<gene>
    <name evidence="1" type="ORF">CONCODRAFT_150867</name>
</gene>
<name>A0A137P8M2_CONC2</name>
<reference evidence="1 2" key="1">
    <citation type="journal article" date="2015" name="Genome Biol. Evol.">
        <title>Phylogenomic analyses indicate that early fungi evolved digesting cell walls of algal ancestors of land plants.</title>
        <authorList>
            <person name="Chang Y."/>
            <person name="Wang S."/>
            <person name="Sekimoto S."/>
            <person name="Aerts A.L."/>
            <person name="Choi C."/>
            <person name="Clum A."/>
            <person name="LaButti K.M."/>
            <person name="Lindquist E.A."/>
            <person name="Yee Ngan C."/>
            <person name="Ohm R.A."/>
            <person name="Salamov A.A."/>
            <person name="Grigoriev I.V."/>
            <person name="Spatafora J.W."/>
            <person name="Berbee M.L."/>
        </authorList>
    </citation>
    <scope>NUCLEOTIDE SEQUENCE [LARGE SCALE GENOMIC DNA]</scope>
    <source>
        <strain evidence="1 2">NRRL 28638</strain>
    </source>
</reference>
<dbReference type="EMBL" id="KQ964477">
    <property type="protein sequence ID" value="KXN71350.1"/>
    <property type="molecule type" value="Genomic_DNA"/>
</dbReference>